<keyword evidence="2" id="KW-1185">Reference proteome</keyword>
<evidence type="ECO:0000313" key="1">
    <source>
        <dbReference type="EMBL" id="OMJ68152.1"/>
    </source>
</evidence>
<name>A0A1R2AUM4_9CILI</name>
<comment type="caution">
    <text evidence="1">The sequence shown here is derived from an EMBL/GenBank/DDBJ whole genome shotgun (WGS) entry which is preliminary data.</text>
</comment>
<dbReference type="EMBL" id="MPUH01001375">
    <property type="protein sequence ID" value="OMJ68152.1"/>
    <property type="molecule type" value="Genomic_DNA"/>
</dbReference>
<protein>
    <submittedName>
        <fullName evidence="1">Uncharacterized protein</fullName>
    </submittedName>
</protein>
<gene>
    <name evidence="1" type="ORF">SteCoe_34472</name>
</gene>
<dbReference type="Proteomes" id="UP000187209">
    <property type="component" value="Unassembled WGS sequence"/>
</dbReference>
<proteinExistence type="predicted"/>
<evidence type="ECO:0000313" key="2">
    <source>
        <dbReference type="Proteomes" id="UP000187209"/>
    </source>
</evidence>
<dbReference type="AlphaFoldDB" id="A0A1R2AUM4"/>
<organism evidence="1 2">
    <name type="scientific">Stentor coeruleus</name>
    <dbReference type="NCBI Taxonomy" id="5963"/>
    <lineage>
        <taxon>Eukaryota</taxon>
        <taxon>Sar</taxon>
        <taxon>Alveolata</taxon>
        <taxon>Ciliophora</taxon>
        <taxon>Postciliodesmatophora</taxon>
        <taxon>Heterotrichea</taxon>
        <taxon>Heterotrichida</taxon>
        <taxon>Stentoridae</taxon>
        <taxon>Stentor</taxon>
    </lineage>
</organism>
<reference evidence="1 2" key="1">
    <citation type="submission" date="2016-11" db="EMBL/GenBank/DDBJ databases">
        <title>The macronuclear genome of Stentor coeruleus: a giant cell with tiny introns.</title>
        <authorList>
            <person name="Slabodnick M."/>
            <person name="Ruby J.G."/>
            <person name="Reiff S.B."/>
            <person name="Swart E.C."/>
            <person name="Gosai S."/>
            <person name="Prabakaran S."/>
            <person name="Witkowska E."/>
            <person name="Larue G.E."/>
            <person name="Fisher S."/>
            <person name="Freeman R.M."/>
            <person name="Gunawardena J."/>
            <person name="Chu W."/>
            <person name="Stover N.A."/>
            <person name="Gregory B.D."/>
            <person name="Nowacki M."/>
            <person name="Derisi J."/>
            <person name="Roy S.W."/>
            <person name="Marshall W.F."/>
            <person name="Sood P."/>
        </authorList>
    </citation>
    <scope>NUCLEOTIDE SEQUENCE [LARGE SCALE GENOMIC DNA]</scope>
    <source>
        <strain evidence="1">WM001</strain>
    </source>
</reference>
<accession>A0A1R2AUM4</accession>
<sequence>MMTLKEYKNKLQDFIDRKQFDKADSALKILNNIDVEITTIHSDEEDRQERVFKYLRDQLRNLGYTPRDSMLLADEYGVFNEEPLDQVIERIKQDPRYIRENRD</sequence>